<organism evidence="1 3">
    <name type="scientific">Phytophthora fragariae</name>
    <dbReference type="NCBI Taxonomy" id="53985"/>
    <lineage>
        <taxon>Eukaryota</taxon>
        <taxon>Sar</taxon>
        <taxon>Stramenopiles</taxon>
        <taxon>Oomycota</taxon>
        <taxon>Peronosporomycetes</taxon>
        <taxon>Peronosporales</taxon>
        <taxon>Peronosporaceae</taxon>
        <taxon>Phytophthora</taxon>
    </lineage>
</organism>
<comment type="caution">
    <text evidence="1">The sequence shown here is derived from an EMBL/GenBank/DDBJ whole genome shotgun (WGS) entry which is preliminary data.</text>
</comment>
<accession>A0A6A3W8Z2</accession>
<evidence type="ECO:0000313" key="4">
    <source>
        <dbReference type="Proteomes" id="UP000476176"/>
    </source>
</evidence>
<dbReference type="EMBL" id="QXGB01002728">
    <property type="protein sequence ID" value="KAE9175470.1"/>
    <property type="molecule type" value="Genomic_DNA"/>
</dbReference>
<keyword evidence="3" id="KW-1185">Reference proteome</keyword>
<evidence type="ECO:0000313" key="3">
    <source>
        <dbReference type="Proteomes" id="UP000433483"/>
    </source>
</evidence>
<sequence length="114" mass="12774">MSMRAMAAAKNDFNLLYSATYDTPWDGSSVSCLCSGCTGTFTLSFRGEATRPLDGSVNTAVTLKAALEELLTTRRVSVVLNEELHYVTPTAYRYHQGLWVKSREHRYPRCTLMI</sequence>
<dbReference type="AlphaFoldDB" id="A0A6A3W8Z2"/>
<reference evidence="1 3" key="1">
    <citation type="submission" date="2018-08" db="EMBL/GenBank/DDBJ databases">
        <title>Genomic investigation of the strawberry pathogen Phytophthora fragariae indicates pathogenicity is determined by transcriptional variation in three key races.</title>
        <authorList>
            <person name="Adams T.M."/>
            <person name="Armitage A.D."/>
            <person name="Sobczyk M.K."/>
            <person name="Bates H.J."/>
            <person name="Dunwell J.M."/>
            <person name="Nellist C.F."/>
            <person name="Harrison R.J."/>
        </authorList>
    </citation>
    <scope>NUCLEOTIDE SEQUENCE [LARGE SCALE GENOMIC DNA]</scope>
    <source>
        <strain evidence="2 4">BC-23</strain>
        <strain evidence="1 3">NOV-27</strain>
    </source>
</reference>
<proteinExistence type="predicted"/>
<evidence type="ECO:0000313" key="2">
    <source>
        <dbReference type="EMBL" id="KAE9182163.1"/>
    </source>
</evidence>
<evidence type="ECO:0000313" key="1">
    <source>
        <dbReference type="EMBL" id="KAE9175470.1"/>
    </source>
</evidence>
<dbReference type="Proteomes" id="UP000476176">
    <property type="component" value="Unassembled WGS sequence"/>
</dbReference>
<name>A0A6A3W8Z2_9STRA</name>
<dbReference type="EMBL" id="QXGC01002753">
    <property type="protein sequence ID" value="KAE9182163.1"/>
    <property type="molecule type" value="Genomic_DNA"/>
</dbReference>
<dbReference type="OrthoDB" id="442731at2759"/>
<protein>
    <submittedName>
        <fullName evidence="1">Uncharacterized protein</fullName>
    </submittedName>
</protein>
<gene>
    <name evidence="2" type="ORF">PF004_g24322</name>
    <name evidence="1" type="ORF">PF005_g25391</name>
</gene>
<dbReference type="Proteomes" id="UP000433483">
    <property type="component" value="Unassembled WGS sequence"/>
</dbReference>